<evidence type="ECO:0000256" key="1">
    <source>
        <dbReference type="SAM" id="MobiDB-lite"/>
    </source>
</evidence>
<reference evidence="3" key="1">
    <citation type="submission" date="2015-07" db="EMBL/GenBank/DDBJ databases">
        <authorList>
            <person name="Teixeira M.M."/>
            <person name="Souza R.C."/>
            <person name="Almeida L.G."/>
            <person name="Vicente V.A."/>
            <person name="de Hoog S."/>
            <person name="Bocca A.L."/>
            <person name="de Almeida S.R."/>
            <person name="Vasconcelos A.T."/>
            <person name="Felipe M.S."/>
        </authorList>
    </citation>
    <scope>NUCLEOTIDE SEQUENCE [LARGE SCALE GENOMIC DNA]</scope>
    <source>
        <strain evidence="3">KSF</strain>
    </source>
</reference>
<feature type="region of interest" description="Disordered" evidence="1">
    <location>
        <begin position="1"/>
        <end position="25"/>
    </location>
</feature>
<proteinExistence type="predicted"/>
<protein>
    <submittedName>
        <fullName evidence="2">Uncharacterized protein</fullName>
    </submittedName>
</protein>
<comment type="caution">
    <text evidence="2">The sequence shown here is derived from an EMBL/GenBank/DDBJ whole genome shotgun (WGS) entry which is preliminary data.</text>
</comment>
<accession>A0A1C1CRV7</accession>
<name>A0A1C1CRV7_9EURO</name>
<dbReference type="Proteomes" id="UP000094526">
    <property type="component" value="Unassembled WGS sequence"/>
</dbReference>
<evidence type="ECO:0000313" key="3">
    <source>
        <dbReference type="Proteomes" id="UP000094526"/>
    </source>
</evidence>
<dbReference type="EMBL" id="LGRB01000009">
    <property type="protein sequence ID" value="OCT51256.1"/>
    <property type="molecule type" value="Genomic_DNA"/>
</dbReference>
<feature type="compositionally biased region" description="Low complexity" evidence="1">
    <location>
        <begin position="7"/>
        <end position="16"/>
    </location>
</feature>
<evidence type="ECO:0000313" key="2">
    <source>
        <dbReference type="EMBL" id="OCT51256.1"/>
    </source>
</evidence>
<keyword evidence="3" id="KW-1185">Reference proteome</keyword>
<dbReference type="AlphaFoldDB" id="A0A1C1CRV7"/>
<dbReference type="VEuPathDB" id="FungiDB:CLCR_09305"/>
<dbReference type="OrthoDB" id="5410802at2759"/>
<sequence length="93" mass="10091">MPGQTLSRSSSTSTRSEGTIDLEPETSALPSWVNKVLLAAEEDQRNQPWKATFGESIGLRFDSEEDLVRIDRSFGGLDDPSCPFNTQGSSLAA</sequence>
<gene>
    <name evidence="2" type="ORF">CLCR_09305</name>
</gene>
<organism evidence="2 3">
    <name type="scientific">Cladophialophora carrionii</name>
    <dbReference type="NCBI Taxonomy" id="86049"/>
    <lineage>
        <taxon>Eukaryota</taxon>
        <taxon>Fungi</taxon>
        <taxon>Dikarya</taxon>
        <taxon>Ascomycota</taxon>
        <taxon>Pezizomycotina</taxon>
        <taxon>Eurotiomycetes</taxon>
        <taxon>Chaetothyriomycetidae</taxon>
        <taxon>Chaetothyriales</taxon>
        <taxon>Herpotrichiellaceae</taxon>
        <taxon>Cladophialophora</taxon>
    </lineage>
</organism>